<dbReference type="SUPFAM" id="SSF53474">
    <property type="entry name" value="alpha/beta-Hydrolases"/>
    <property type="match status" value="1"/>
</dbReference>
<dbReference type="SUPFAM" id="SSF48452">
    <property type="entry name" value="TPR-like"/>
    <property type="match status" value="1"/>
</dbReference>
<protein>
    <recommendedName>
        <fullName evidence="4">Serine aminopeptidase S33 domain-containing protein</fullName>
    </recommendedName>
</protein>
<dbReference type="EMBL" id="VBPA01000133">
    <property type="protein sequence ID" value="TMQ71310.1"/>
    <property type="molecule type" value="Genomic_DNA"/>
</dbReference>
<evidence type="ECO:0008006" key="4">
    <source>
        <dbReference type="Google" id="ProtNLM"/>
    </source>
</evidence>
<keyword evidence="1" id="KW-0732">Signal</keyword>
<name>A0A538U5Z1_UNCEI</name>
<evidence type="ECO:0000256" key="1">
    <source>
        <dbReference type="SAM" id="SignalP"/>
    </source>
</evidence>
<feature type="chain" id="PRO_5021772044" description="Serine aminopeptidase S33 domain-containing protein" evidence="1">
    <location>
        <begin position="24"/>
        <end position="488"/>
    </location>
</feature>
<evidence type="ECO:0000313" key="3">
    <source>
        <dbReference type="Proteomes" id="UP000319836"/>
    </source>
</evidence>
<dbReference type="Gene3D" id="3.40.50.1820">
    <property type="entry name" value="alpha/beta hydrolase"/>
    <property type="match status" value="1"/>
</dbReference>
<reference evidence="2 3" key="1">
    <citation type="journal article" date="2019" name="Nat. Microbiol.">
        <title>Mediterranean grassland soil C-N compound turnover is dependent on rainfall and depth, and is mediated by genomically divergent microorganisms.</title>
        <authorList>
            <person name="Diamond S."/>
            <person name="Andeer P.F."/>
            <person name="Li Z."/>
            <person name="Crits-Christoph A."/>
            <person name="Burstein D."/>
            <person name="Anantharaman K."/>
            <person name="Lane K.R."/>
            <person name="Thomas B.C."/>
            <person name="Pan C."/>
            <person name="Northen T.R."/>
            <person name="Banfield J.F."/>
        </authorList>
    </citation>
    <scope>NUCLEOTIDE SEQUENCE [LARGE SCALE GENOMIC DNA]</scope>
    <source>
        <strain evidence="2">WS_10</strain>
    </source>
</reference>
<dbReference type="Gene3D" id="1.25.40.10">
    <property type="entry name" value="Tetratricopeptide repeat domain"/>
    <property type="match status" value="1"/>
</dbReference>
<organism evidence="2 3">
    <name type="scientific">Eiseniibacteriota bacterium</name>
    <dbReference type="NCBI Taxonomy" id="2212470"/>
    <lineage>
        <taxon>Bacteria</taxon>
        <taxon>Candidatus Eiseniibacteriota</taxon>
    </lineage>
</organism>
<dbReference type="Proteomes" id="UP000319836">
    <property type="component" value="Unassembled WGS sequence"/>
</dbReference>
<feature type="signal peptide" evidence="1">
    <location>
        <begin position="1"/>
        <end position="23"/>
    </location>
</feature>
<sequence>MIARATALGCALLTLAVAPAARASEAIDALLLKARTPAEVRGSLLAYATSAPDSARADKGAALLDAGMSYEQAGRADSALLCYERAVAARGSSEDRDAFVDALLERGNAGDAPRALEILKPRLQTALTSSERDIAVTRGRQAWVYYIMERGDSALAIFESQKHLLLDPVTPRQRDWRYRVGLVELEHGSPGTSIETMFPLAMESRFQDRDVMGVLKDASQKAPQGPQMGTYMKQELARIDAQDAKSIAAFRGRRITFTALDGFTVGAIVVPAHKRPARAAIVLTDPEEVADAYDSLAAGLSAAGYALVIVEARGSGWSVSPSCPLSSTWHGREEQMRSLVARDALPALRALAAKTPVDTSSFLLVGALNSCSIAAQAAALGRRARAVLLLAPSPTPVEQGPMRARLADSGAPVFFEVPVMDHTTGPIAEALYEGLDPRTSRISESEIIGSAATVFRYDKSALPRLLRWLDDTWGSKRASSETRKGRKP</sequence>
<accession>A0A538U5Z1</accession>
<comment type="caution">
    <text evidence="2">The sequence shown here is derived from an EMBL/GenBank/DDBJ whole genome shotgun (WGS) entry which is preliminary data.</text>
</comment>
<evidence type="ECO:0000313" key="2">
    <source>
        <dbReference type="EMBL" id="TMQ71310.1"/>
    </source>
</evidence>
<dbReference type="InterPro" id="IPR011990">
    <property type="entry name" value="TPR-like_helical_dom_sf"/>
</dbReference>
<dbReference type="InterPro" id="IPR029058">
    <property type="entry name" value="AB_hydrolase_fold"/>
</dbReference>
<proteinExistence type="predicted"/>
<gene>
    <name evidence="2" type="ORF">E6K80_05965</name>
</gene>
<dbReference type="AlphaFoldDB" id="A0A538U5Z1"/>